<keyword evidence="4" id="KW-0964">Secreted</keyword>
<comment type="subcellular location">
    <subcellularLocation>
        <location evidence="1">Cell membrane</location>
    </subcellularLocation>
    <subcellularLocation>
        <location evidence="2">Secreted</location>
    </subcellularLocation>
</comment>
<keyword evidence="8" id="KW-0393">Immunoglobulin domain</keyword>
<dbReference type="InterPro" id="IPR007110">
    <property type="entry name" value="Ig-like_dom"/>
</dbReference>
<evidence type="ECO:0000313" key="10">
    <source>
        <dbReference type="Ensembl" id="ENSCAFP00030035296.1"/>
    </source>
</evidence>
<dbReference type="GO" id="GO:0002376">
    <property type="term" value="P:immune system process"/>
    <property type="evidence" value="ECO:0007669"/>
    <property type="project" value="UniProtKB-KW"/>
</dbReference>
<evidence type="ECO:0000259" key="9">
    <source>
        <dbReference type="PROSITE" id="PS50835"/>
    </source>
</evidence>
<dbReference type="SMART" id="SM00409">
    <property type="entry name" value="IG"/>
    <property type="match status" value="1"/>
</dbReference>
<accession>A0A8C0P5N2</accession>
<organism evidence="10 11">
    <name type="scientific">Canis lupus familiaris</name>
    <name type="common">Dog</name>
    <name type="synonym">Canis familiaris</name>
    <dbReference type="NCBI Taxonomy" id="9615"/>
    <lineage>
        <taxon>Eukaryota</taxon>
        <taxon>Metazoa</taxon>
        <taxon>Chordata</taxon>
        <taxon>Craniata</taxon>
        <taxon>Vertebrata</taxon>
        <taxon>Euteleostomi</taxon>
        <taxon>Mammalia</taxon>
        <taxon>Eutheria</taxon>
        <taxon>Laurasiatheria</taxon>
        <taxon>Carnivora</taxon>
        <taxon>Caniformia</taxon>
        <taxon>Canidae</taxon>
        <taxon>Canis</taxon>
    </lineage>
</organism>
<keyword evidence="6" id="KW-0391">Immunity</keyword>
<dbReference type="GO" id="GO:0005576">
    <property type="term" value="C:extracellular region"/>
    <property type="evidence" value="ECO:0007669"/>
    <property type="project" value="UniProtKB-SubCell"/>
</dbReference>
<dbReference type="GO" id="GO:0005886">
    <property type="term" value="C:plasma membrane"/>
    <property type="evidence" value="ECO:0007669"/>
    <property type="project" value="UniProtKB-SubCell"/>
</dbReference>
<evidence type="ECO:0000256" key="5">
    <source>
        <dbReference type="ARBA" id="ARBA00022729"/>
    </source>
</evidence>
<dbReference type="Proteomes" id="UP000694429">
    <property type="component" value="Unassembled WGS sequence"/>
</dbReference>
<dbReference type="SUPFAM" id="SSF48726">
    <property type="entry name" value="Immunoglobulin"/>
    <property type="match status" value="2"/>
</dbReference>
<dbReference type="InterPro" id="IPR036179">
    <property type="entry name" value="Ig-like_dom_sf"/>
</dbReference>
<dbReference type="PANTHER" id="PTHR23267">
    <property type="entry name" value="IMMUNOGLOBULIN LIGHT CHAIN"/>
    <property type="match status" value="1"/>
</dbReference>
<keyword evidence="3" id="KW-1003">Cell membrane</keyword>
<keyword evidence="5" id="KW-0732">Signal</keyword>
<dbReference type="SMART" id="SM00406">
    <property type="entry name" value="IGv"/>
    <property type="match status" value="1"/>
</dbReference>
<dbReference type="InterPro" id="IPR013783">
    <property type="entry name" value="Ig-like_fold"/>
</dbReference>
<dbReference type="AlphaFoldDB" id="A0A8C0P5N2"/>
<dbReference type="InterPro" id="IPR050150">
    <property type="entry name" value="IgV_Light_Chain"/>
</dbReference>
<evidence type="ECO:0000256" key="1">
    <source>
        <dbReference type="ARBA" id="ARBA00004236"/>
    </source>
</evidence>
<evidence type="ECO:0000313" key="11">
    <source>
        <dbReference type="Proteomes" id="UP000694429"/>
    </source>
</evidence>
<evidence type="ECO:0000256" key="3">
    <source>
        <dbReference type="ARBA" id="ARBA00022475"/>
    </source>
</evidence>
<keyword evidence="7" id="KW-0472">Membrane</keyword>
<evidence type="ECO:0000256" key="7">
    <source>
        <dbReference type="ARBA" id="ARBA00023136"/>
    </source>
</evidence>
<dbReference type="Pfam" id="PF07686">
    <property type="entry name" value="V-set"/>
    <property type="match status" value="1"/>
</dbReference>
<name>A0A8C0P5N2_CANLF</name>
<evidence type="ECO:0000256" key="8">
    <source>
        <dbReference type="ARBA" id="ARBA00023319"/>
    </source>
</evidence>
<protein>
    <recommendedName>
        <fullName evidence="9">Ig-like domain-containing protein</fullName>
    </recommendedName>
</protein>
<evidence type="ECO:0000256" key="2">
    <source>
        <dbReference type="ARBA" id="ARBA00004613"/>
    </source>
</evidence>
<dbReference type="FunFam" id="2.60.40.10:FF:000620">
    <property type="entry name" value="Immunoglobulin lambda locus"/>
    <property type="match status" value="1"/>
</dbReference>
<proteinExistence type="predicted"/>
<dbReference type="Gene3D" id="2.60.40.10">
    <property type="entry name" value="Immunoglobulins"/>
    <property type="match status" value="2"/>
</dbReference>
<dbReference type="PROSITE" id="PS50835">
    <property type="entry name" value="IG_LIKE"/>
    <property type="match status" value="1"/>
</dbReference>
<evidence type="ECO:0000256" key="4">
    <source>
        <dbReference type="ARBA" id="ARBA00022525"/>
    </source>
</evidence>
<dbReference type="Ensembl" id="ENSCAFT00030040440.1">
    <property type="protein sequence ID" value="ENSCAFP00030035296.1"/>
    <property type="gene ID" value="ENSCAFG00030022014.1"/>
</dbReference>
<feature type="domain" description="Ig-like" evidence="9">
    <location>
        <begin position="67"/>
        <end position="179"/>
    </location>
</feature>
<evidence type="ECO:0000256" key="6">
    <source>
        <dbReference type="ARBA" id="ARBA00022859"/>
    </source>
</evidence>
<reference evidence="10" key="1">
    <citation type="submission" date="2025-08" db="UniProtKB">
        <authorList>
            <consortium name="Ensembl"/>
        </authorList>
    </citation>
    <scope>IDENTIFICATION</scope>
</reference>
<dbReference type="InterPro" id="IPR013106">
    <property type="entry name" value="Ig_V-set"/>
</dbReference>
<sequence length="301" mass="33010">MGFSELKPGAGNPPLFFSFAGFVASYELTQPPSVNVTLRQTAHITCGGDSIGSKYVQWIQQNPGQAPLLLSLLALCTGSVASYVLTQLPSMSVTLRQTARITCEGDSIGSKRVYWYQQKLGQVPVLIIYDDSSRPSGIPERFSGANSGNTATLTISGALAEDEADYYCQVWDSSTKAHSDTGRWGSETETLSPICVTLPSNPGLVTEQEQVCPRSPHLRSPTLLPTQSSARLHLRFRRAFTAHSTKLPWFPRPGCEQGPEGLGRKRHGRRWPGAMRLNFHHHLGLMLLQMTRLSTPVFPLS</sequence>
<dbReference type="InterPro" id="IPR003599">
    <property type="entry name" value="Ig_sub"/>
</dbReference>